<protein>
    <submittedName>
        <fullName evidence="1">YbhB/YbcL family Raf kinase inhibitor-like protein</fullName>
    </submittedName>
</protein>
<sequence>MHVTVPLVDGQLAAIYGKYAPSEYQIAAHPVRSFPLEVTELPKATQTWALVLLDFDSTPVCGFPWIHWSVANLSPKQTQLPANASRDLDLIQAKNSNAGPLVAGDPQIQIGYVGPQPPDQTHNYTLFVYALDIKLTLTNGYWLNEFYRQMQGHILDQSKIELPSPA</sequence>
<proteinExistence type="predicted"/>
<dbReference type="InterPro" id="IPR036610">
    <property type="entry name" value="PEBP-like_sf"/>
</dbReference>
<evidence type="ECO:0000313" key="2">
    <source>
        <dbReference type="Proteomes" id="UP000563523"/>
    </source>
</evidence>
<reference evidence="1 2" key="1">
    <citation type="submission" date="2020-06" db="EMBL/GenBank/DDBJ databases">
        <authorList>
            <person name="Kang J."/>
        </authorList>
    </citation>
    <scope>NUCLEOTIDE SEQUENCE [LARGE SCALE GENOMIC DNA]</scope>
    <source>
        <strain evidence="1 2">DCY120</strain>
    </source>
</reference>
<name>A0A850QZ86_9LACO</name>
<gene>
    <name evidence="1" type="ORF">HU830_02620</name>
</gene>
<dbReference type="Proteomes" id="UP000563523">
    <property type="component" value="Unassembled WGS sequence"/>
</dbReference>
<dbReference type="EMBL" id="JABZEC010000002">
    <property type="protein sequence ID" value="NVY96079.1"/>
    <property type="molecule type" value="Genomic_DNA"/>
</dbReference>
<accession>A0A850QZ86</accession>
<dbReference type="InterPro" id="IPR008914">
    <property type="entry name" value="PEBP"/>
</dbReference>
<keyword evidence="2" id="KW-1185">Reference proteome</keyword>
<dbReference type="RefSeq" id="WP_176942241.1">
    <property type="nucleotide sequence ID" value="NZ_JABZEC010000002.1"/>
</dbReference>
<dbReference type="CDD" id="cd00865">
    <property type="entry name" value="PEBP_bact_arch"/>
    <property type="match status" value="1"/>
</dbReference>
<dbReference type="Pfam" id="PF01161">
    <property type="entry name" value="PBP"/>
    <property type="match status" value="1"/>
</dbReference>
<dbReference type="SUPFAM" id="SSF49777">
    <property type="entry name" value="PEBP-like"/>
    <property type="match status" value="1"/>
</dbReference>
<dbReference type="AlphaFoldDB" id="A0A850QZ86"/>
<comment type="caution">
    <text evidence="1">The sequence shown here is derived from an EMBL/GenBank/DDBJ whole genome shotgun (WGS) entry which is preliminary data.</text>
</comment>
<dbReference type="NCBIfam" id="TIGR00481">
    <property type="entry name" value="YbhB/YbcL family Raf kinase inhibitor-like protein"/>
    <property type="match status" value="1"/>
</dbReference>
<organism evidence="1 2">
    <name type="scientific">Bombilactobacillus apium</name>
    <dbReference type="NCBI Taxonomy" id="2675299"/>
    <lineage>
        <taxon>Bacteria</taxon>
        <taxon>Bacillati</taxon>
        <taxon>Bacillota</taxon>
        <taxon>Bacilli</taxon>
        <taxon>Lactobacillales</taxon>
        <taxon>Lactobacillaceae</taxon>
        <taxon>Bombilactobacillus</taxon>
    </lineage>
</organism>
<evidence type="ECO:0000313" key="1">
    <source>
        <dbReference type="EMBL" id="NVY96079.1"/>
    </source>
</evidence>
<dbReference type="Gene3D" id="3.90.280.10">
    <property type="entry name" value="PEBP-like"/>
    <property type="match status" value="1"/>
</dbReference>
<dbReference type="InterPro" id="IPR005247">
    <property type="entry name" value="YbhB_YbcL/LppC-like"/>
</dbReference>